<sequence>MHLRHEISPLQNFNSSSCLYHHFKYPCSHQINKKANKKSVFPNFKAITKKHTTF</sequence>
<reference evidence="1 2" key="1">
    <citation type="submission" date="2013-11" db="EMBL/GenBank/DDBJ databases">
        <title>Genome sequencing of Stegodyphus mimosarum.</title>
        <authorList>
            <person name="Bechsgaard J."/>
        </authorList>
    </citation>
    <scope>NUCLEOTIDE SEQUENCE [LARGE SCALE GENOMIC DNA]</scope>
</reference>
<name>A0A087TSP0_STEMI</name>
<keyword evidence="2" id="KW-1185">Reference proteome</keyword>
<organism evidence="1 2">
    <name type="scientific">Stegodyphus mimosarum</name>
    <name type="common">African social velvet spider</name>
    <dbReference type="NCBI Taxonomy" id="407821"/>
    <lineage>
        <taxon>Eukaryota</taxon>
        <taxon>Metazoa</taxon>
        <taxon>Ecdysozoa</taxon>
        <taxon>Arthropoda</taxon>
        <taxon>Chelicerata</taxon>
        <taxon>Arachnida</taxon>
        <taxon>Araneae</taxon>
        <taxon>Araneomorphae</taxon>
        <taxon>Entelegynae</taxon>
        <taxon>Eresoidea</taxon>
        <taxon>Eresidae</taxon>
        <taxon>Stegodyphus</taxon>
    </lineage>
</organism>
<gene>
    <name evidence="1" type="ORF">X975_09165</name>
</gene>
<dbReference type="AlphaFoldDB" id="A0A087TSP0"/>
<protein>
    <submittedName>
        <fullName evidence="1">Uncharacterized protein</fullName>
    </submittedName>
</protein>
<proteinExistence type="predicted"/>
<evidence type="ECO:0000313" key="2">
    <source>
        <dbReference type="Proteomes" id="UP000054359"/>
    </source>
</evidence>
<accession>A0A087TSP0</accession>
<feature type="non-terminal residue" evidence="1">
    <location>
        <position position="54"/>
    </location>
</feature>
<dbReference type="Proteomes" id="UP000054359">
    <property type="component" value="Unassembled WGS sequence"/>
</dbReference>
<evidence type="ECO:0000313" key="1">
    <source>
        <dbReference type="EMBL" id="KFM68129.1"/>
    </source>
</evidence>
<dbReference type="EMBL" id="KK116563">
    <property type="protein sequence ID" value="KFM68129.1"/>
    <property type="molecule type" value="Genomic_DNA"/>
</dbReference>